<accession>A0A8K9V3T2</accession>
<dbReference type="AlphaFoldDB" id="A0A8K9V3T2"/>
<dbReference type="GO" id="GO:0032184">
    <property type="term" value="F:SUMO polymer binding"/>
    <property type="evidence" value="ECO:0007669"/>
    <property type="project" value="TreeGrafter"/>
</dbReference>
<evidence type="ECO:0000256" key="1">
    <source>
        <dbReference type="SAM" id="Phobius"/>
    </source>
</evidence>
<keyword evidence="1" id="KW-0812">Transmembrane</keyword>
<dbReference type="PANTHER" id="PTHR23187">
    <property type="entry name" value="FLJ44216 PROTEIN-RELATED"/>
    <property type="match status" value="1"/>
</dbReference>
<feature type="transmembrane region" description="Helical" evidence="1">
    <location>
        <begin position="112"/>
        <end position="130"/>
    </location>
</feature>
<reference evidence="2" key="2">
    <citation type="submission" date="2025-08" db="UniProtKB">
        <authorList>
            <consortium name="Ensembl"/>
        </authorList>
    </citation>
    <scope>IDENTIFICATION</scope>
</reference>
<dbReference type="Ensembl" id="ENSOMYT00000150594.1">
    <property type="protein sequence ID" value="ENSOMYP00000118746.1"/>
    <property type="gene ID" value="ENSOMYG00000057301.1"/>
</dbReference>
<dbReference type="PANTHER" id="PTHR23187:SF3">
    <property type="entry name" value="SUMO-INTERACTING MOTIF-CONTAINING PROTEIN 1"/>
    <property type="match status" value="1"/>
</dbReference>
<name>A0A8K9V3T2_ONCMY</name>
<sequence>MFPHASGLQGYYAFTRIVDLTTFLSIILFLRAVAGGSAVRWCVCCCSTSSRPWRMTSGSNFPSVISTIPSPRQPCHVMYGSPRSGEHCVSRRIKNIYICLDQFLRKETGVHFVEVCMTILLVFNYFLHLLPPIRDVINWLFAAIVKSTGDKDNMSADIELKTQKEKDEHLKMVFLLQKMLSFALEVDRSPALNSSKLSGELFHTLISTVCLRQHRMLMLETLESRLLRCKLIEHLLHHASPQKTPLPMSLSLLLHFLHNATLPPDPTDGAESWKKWEELVQLLWMLLLSYEEVMKGGSLNDSPIKTSIPEQFNF</sequence>
<keyword evidence="3" id="KW-1185">Reference proteome</keyword>
<dbReference type="Proteomes" id="UP000694395">
    <property type="component" value="Chromosome 31"/>
</dbReference>
<evidence type="ECO:0000313" key="2">
    <source>
        <dbReference type="Ensembl" id="ENSOMYP00000118746.1"/>
    </source>
</evidence>
<protein>
    <submittedName>
        <fullName evidence="2">Uncharacterized protein</fullName>
    </submittedName>
</protein>
<proteinExistence type="predicted"/>
<reference evidence="2" key="1">
    <citation type="submission" date="2020-07" db="EMBL/GenBank/DDBJ databases">
        <title>A long reads based de novo assembly of the rainbow trout Arlee double haploid line genome.</title>
        <authorList>
            <person name="Gao G."/>
            <person name="Palti Y."/>
        </authorList>
    </citation>
    <scope>NUCLEOTIDE SEQUENCE [LARGE SCALE GENOMIC DNA]</scope>
</reference>
<keyword evidence="1" id="KW-0472">Membrane</keyword>
<dbReference type="InterPro" id="IPR052119">
    <property type="entry name" value="ElonginBC-PRC2_ViralRestrict"/>
</dbReference>
<reference evidence="2" key="3">
    <citation type="submission" date="2025-09" db="UniProtKB">
        <authorList>
            <consortium name="Ensembl"/>
        </authorList>
    </citation>
    <scope>IDENTIFICATION</scope>
</reference>
<dbReference type="GeneTree" id="ENSGT00940000153451"/>
<organism evidence="2 3">
    <name type="scientific">Oncorhynchus mykiss</name>
    <name type="common">Rainbow trout</name>
    <name type="synonym">Salmo gairdneri</name>
    <dbReference type="NCBI Taxonomy" id="8022"/>
    <lineage>
        <taxon>Eukaryota</taxon>
        <taxon>Metazoa</taxon>
        <taxon>Chordata</taxon>
        <taxon>Craniata</taxon>
        <taxon>Vertebrata</taxon>
        <taxon>Euteleostomi</taxon>
        <taxon>Actinopterygii</taxon>
        <taxon>Neopterygii</taxon>
        <taxon>Teleostei</taxon>
        <taxon>Protacanthopterygii</taxon>
        <taxon>Salmoniformes</taxon>
        <taxon>Salmonidae</taxon>
        <taxon>Salmoninae</taxon>
        <taxon>Oncorhynchus</taxon>
    </lineage>
</organism>
<keyword evidence="1" id="KW-1133">Transmembrane helix</keyword>
<evidence type="ECO:0000313" key="3">
    <source>
        <dbReference type="Proteomes" id="UP000694395"/>
    </source>
</evidence>